<dbReference type="SMART" id="SM00186">
    <property type="entry name" value="FBG"/>
    <property type="match status" value="1"/>
</dbReference>
<dbReference type="Gene3D" id="4.10.530.10">
    <property type="entry name" value="Gamma-fibrinogen Carboxyl Terminal Fragment, domain 2"/>
    <property type="match status" value="1"/>
</dbReference>
<evidence type="ECO:0000259" key="2">
    <source>
        <dbReference type="PROSITE" id="PS50948"/>
    </source>
</evidence>
<dbReference type="InterPro" id="IPR000742">
    <property type="entry name" value="EGF"/>
</dbReference>
<accession>A0ABD0J0N4</accession>
<gene>
    <name evidence="4" type="ORF">BaRGS_00040381</name>
</gene>
<dbReference type="Pfam" id="PF00024">
    <property type="entry name" value="PAN_1"/>
    <property type="match status" value="1"/>
</dbReference>
<feature type="domain" description="Fibrinogen C-terminal" evidence="3">
    <location>
        <begin position="142"/>
        <end position="337"/>
    </location>
</feature>
<dbReference type="Gene3D" id="3.90.215.10">
    <property type="entry name" value="Gamma Fibrinogen, chain A, domain 1"/>
    <property type="match status" value="1"/>
</dbReference>
<dbReference type="InterPro" id="IPR050373">
    <property type="entry name" value="Fibrinogen_C-term_domain"/>
</dbReference>
<evidence type="ECO:0000313" key="4">
    <source>
        <dbReference type="EMBL" id="KAK7445050.1"/>
    </source>
</evidence>
<feature type="chain" id="PRO_5044810953" evidence="1">
    <location>
        <begin position="20"/>
        <end position="373"/>
    </location>
</feature>
<dbReference type="EMBL" id="JACVVK020000799">
    <property type="protein sequence ID" value="KAK7445050.1"/>
    <property type="molecule type" value="Genomic_DNA"/>
</dbReference>
<comment type="caution">
    <text evidence="4">The sequence shown here is derived from an EMBL/GenBank/DDBJ whole genome shotgun (WGS) entry which is preliminary data.</text>
</comment>
<evidence type="ECO:0000313" key="5">
    <source>
        <dbReference type="Proteomes" id="UP001519460"/>
    </source>
</evidence>
<organism evidence="4 5">
    <name type="scientific">Batillaria attramentaria</name>
    <dbReference type="NCBI Taxonomy" id="370345"/>
    <lineage>
        <taxon>Eukaryota</taxon>
        <taxon>Metazoa</taxon>
        <taxon>Spiralia</taxon>
        <taxon>Lophotrochozoa</taxon>
        <taxon>Mollusca</taxon>
        <taxon>Gastropoda</taxon>
        <taxon>Caenogastropoda</taxon>
        <taxon>Sorbeoconcha</taxon>
        <taxon>Cerithioidea</taxon>
        <taxon>Batillariidae</taxon>
        <taxon>Batillaria</taxon>
    </lineage>
</organism>
<evidence type="ECO:0000259" key="3">
    <source>
        <dbReference type="PROSITE" id="PS51406"/>
    </source>
</evidence>
<feature type="signal peptide" evidence="1">
    <location>
        <begin position="1"/>
        <end position="19"/>
    </location>
</feature>
<protein>
    <submittedName>
        <fullName evidence="4">Uncharacterized protein</fullName>
    </submittedName>
</protein>
<dbReference type="Proteomes" id="UP001519460">
    <property type="component" value="Unassembled WGS sequence"/>
</dbReference>
<sequence>MPGLPFALLLAFSCLTVYGHNAETPLQNNLYGRVTDGSDSTCKPPSDEEMTSLDDVRSLVECGGKCSSNTECISFAYSDYQRTCLLYSKAWDFSQCLSLYGWVTHNRVNGLSSQSTEEPPCLNNGMEKPEGGCQCVGSYVGDRCQRLMEDCMEGKLSGHYDDNMKDPLTGDPVHWIWPQGSPYAFQVKCRGNGKTIIQNQVRTAGTTSFNRTWAEYVDGFGVPGYSHWLGLEKIYYLTNAANKNYDLNVYLREWDGEMNKIVYKDFRLTDMTQYTASLGPYVSPTSQPLDLLGAMNGQPFSTYDSDNDNNGTRNCAADYGVGWWFDNCQEDHNLNGKLMENGGENYTETTKHLYLYYGTVPPELIQYMSICLE</sequence>
<dbReference type="PROSITE" id="PS51406">
    <property type="entry name" value="FIBRINOGEN_C_2"/>
    <property type="match status" value="1"/>
</dbReference>
<dbReference type="SUPFAM" id="SSF56496">
    <property type="entry name" value="Fibrinogen C-terminal domain-like"/>
    <property type="match status" value="1"/>
</dbReference>
<dbReference type="InterPro" id="IPR036056">
    <property type="entry name" value="Fibrinogen-like_C"/>
</dbReference>
<proteinExistence type="predicted"/>
<dbReference type="PROSITE" id="PS00022">
    <property type="entry name" value="EGF_1"/>
    <property type="match status" value="1"/>
</dbReference>
<feature type="domain" description="Apple" evidence="2">
    <location>
        <begin position="42"/>
        <end position="96"/>
    </location>
</feature>
<dbReference type="InterPro" id="IPR002181">
    <property type="entry name" value="Fibrinogen_a/b/g_C_dom"/>
</dbReference>
<dbReference type="PANTHER" id="PTHR19143">
    <property type="entry name" value="FIBRINOGEN/TENASCIN/ANGIOPOEITIN"/>
    <property type="match status" value="1"/>
</dbReference>
<dbReference type="PROSITE" id="PS50948">
    <property type="entry name" value="PAN"/>
    <property type="match status" value="1"/>
</dbReference>
<dbReference type="Pfam" id="PF00147">
    <property type="entry name" value="Fibrinogen_C"/>
    <property type="match status" value="1"/>
</dbReference>
<evidence type="ECO:0000256" key="1">
    <source>
        <dbReference type="SAM" id="SignalP"/>
    </source>
</evidence>
<keyword evidence="1" id="KW-0732">Signal</keyword>
<keyword evidence="5" id="KW-1185">Reference proteome</keyword>
<dbReference type="AlphaFoldDB" id="A0ABD0J0N4"/>
<dbReference type="InterPro" id="IPR003609">
    <property type="entry name" value="Pan_app"/>
</dbReference>
<name>A0ABD0J0N4_9CAEN</name>
<dbReference type="InterPro" id="IPR014716">
    <property type="entry name" value="Fibrinogen_a/b/g_C_1"/>
</dbReference>
<reference evidence="4 5" key="1">
    <citation type="journal article" date="2023" name="Sci. Data">
        <title>Genome assembly of the Korean intertidal mud-creeper Batillaria attramentaria.</title>
        <authorList>
            <person name="Patra A.K."/>
            <person name="Ho P.T."/>
            <person name="Jun S."/>
            <person name="Lee S.J."/>
            <person name="Kim Y."/>
            <person name="Won Y.J."/>
        </authorList>
    </citation>
    <scope>NUCLEOTIDE SEQUENCE [LARGE SCALE GENOMIC DNA]</scope>
    <source>
        <strain evidence="4">Wonlab-2016</strain>
    </source>
</reference>